<dbReference type="PANTHER" id="PTHR11002">
    <property type="entry name" value="CARBONIC ANHYDRASE"/>
    <property type="match status" value="1"/>
</dbReference>
<dbReference type="KEGG" id="bsto:C0V70_02845"/>
<dbReference type="InterPro" id="IPR001765">
    <property type="entry name" value="Carbonic_anhydrase"/>
</dbReference>
<dbReference type="InterPro" id="IPR036874">
    <property type="entry name" value="Carbonic_anhydrase_sf"/>
</dbReference>
<name>A0A2K9NNG8_BACTC</name>
<dbReference type="Pfam" id="PF00484">
    <property type="entry name" value="Pro_CA"/>
    <property type="match status" value="1"/>
</dbReference>
<dbReference type="Proteomes" id="UP000235584">
    <property type="component" value="Chromosome"/>
</dbReference>
<dbReference type="RefSeq" id="WP_102242355.1">
    <property type="nucleotide sequence ID" value="NZ_CP025704.1"/>
</dbReference>
<dbReference type="InterPro" id="IPR015892">
    <property type="entry name" value="Carbonic_anhydrase_CS"/>
</dbReference>
<evidence type="ECO:0000256" key="2">
    <source>
        <dbReference type="ARBA" id="ARBA00012925"/>
    </source>
</evidence>
<protein>
    <recommendedName>
        <fullName evidence="2">carbonic anhydrase</fullName>
        <ecNumber evidence="2">4.2.1.1</ecNumber>
    </recommendedName>
</protein>
<feature type="binding site" evidence="6">
    <location>
        <position position="52"/>
    </location>
    <ligand>
        <name>Zn(2+)</name>
        <dbReference type="ChEBI" id="CHEBI:29105"/>
    </ligand>
</feature>
<accession>A0A2K9NNG8</accession>
<dbReference type="OrthoDB" id="9797527at2"/>
<gene>
    <name evidence="7" type="ORF">C0V70_02845</name>
</gene>
<dbReference type="EC" id="4.2.1.1" evidence="2"/>
<dbReference type="Gene3D" id="3.40.1050.10">
    <property type="entry name" value="Carbonic anhydrase"/>
    <property type="match status" value="1"/>
</dbReference>
<keyword evidence="3 6" id="KW-0862">Zinc</keyword>
<dbReference type="GO" id="GO:0015976">
    <property type="term" value="P:carbon utilization"/>
    <property type="evidence" value="ECO:0007669"/>
    <property type="project" value="InterPro"/>
</dbReference>
<dbReference type="PROSITE" id="PS00704">
    <property type="entry name" value="PROK_CO2_ANHYDRASE_1"/>
    <property type="match status" value="1"/>
</dbReference>
<comment type="similarity">
    <text evidence="1">Belongs to the beta-class carbonic anhydrase family.</text>
</comment>
<evidence type="ECO:0000256" key="3">
    <source>
        <dbReference type="ARBA" id="ARBA00022833"/>
    </source>
</evidence>
<keyword evidence="6" id="KW-0479">Metal-binding</keyword>
<dbReference type="AlphaFoldDB" id="A0A2K9NNG8"/>
<evidence type="ECO:0000256" key="6">
    <source>
        <dbReference type="PIRSR" id="PIRSR601765-1"/>
    </source>
</evidence>
<comment type="catalytic activity">
    <reaction evidence="5">
        <text>hydrogencarbonate + H(+) = CO2 + H2O</text>
        <dbReference type="Rhea" id="RHEA:10748"/>
        <dbReference type="ChEBI" id="CHEBI:15377"/>
        <dbReference type="ChEBI" id="CHEBI:15378"/>
        <dbReference type="ChEBI" id="CHEBI:16526"/>
        <dbReference type="ChEBI" id="CHEBI:17544"/>
        <dbReference type="EC" id="4.2.1.1"/>
    </reaction>
</comment>
<organism evidence="7 8">
    <name type="scientific">Bacteriovorax stolpii</name>
    <name type="common">Bdellovibrio stolpii</name>
    <dbReference type="NCBI Taxonomy" id="960"/>
    <lineage>
        <taxon>Bacteria</taxon>
        <taxon>Pseudomonadati</taxon>
        <taxon>Bdellovibrionota</taxon>
        <taxon>Bacteriovoracia</taxon>
        <taxon>Bacteriovoracales</taxon>
        <taxon>Bacteriovoracaceae</taxon>
        <taxon>Bacteriovorax</taxon>
    </lineage>
</organism>
<evidence type="ECO:0000256" key="4">
    <source>
        <dbReference type="ARBA" id="ARBA00023239"/>
    </source>
</evidence>
<evidence type="ECO:0000313" key="8">
    <source>
        <dbReference type="Proteomes" id="UP000235584"/>
    </source>
</evidence>
<feature type="binding site" evidence="6">
    <location>
        <position position="54"/>
    </location>
    <ligand>
        <name>Zn(2+)</name>
        <dbReference type="ChEBI" id="CHEBI:29105"/>
    </ligand>
</feature>
<sequence length="201" mass="22142">MRKADNWQDAFKLLVEGNRAFYEGQTTHPERGREVMFSQYLGQQPFAAILSCADSRVVPELVFDVGIGDLFTCRIAGTVLSDAVIGSIEMAVEVLGVTLIVVMGHENCGAFRACMNPEKHPNIKGISWQLIPIIEELRPVHGHNPTDHLYYSIIANARKVAQQLQTVGPVLSPGIKSGKLKIIPAYHSLTTGKVTFFEPIN</sequence>
<evidence type="ECO:0000256" key="1">
    <source>
        <dbReference type="ARBA" id="ARBA00006217"/>
    </source>
</evidence>
<dbReference type="GO" id="GO:0004089">
    <property type="term" value="F:carbonate dehydratase activity"/>
    <property type="evidence" value="ECO:0007669"/>
    <property type="project" value="UniProtKB-EC"/>
</dbReference>
<dbReference type="EMBL" id="CP025704">
    <property type="protein sequence ID" value="AUN97060.1"/>
    <property type="molecule type" value="Genomic_DNA"/>
</dbReference>
<dbReference type="PANTHER" id="PTHR11002:SF79">
    <property type="entry name" value="CARBONIC ANHYDRASE 2"/>
    <property type="match status" value="1"/>
</dbReference>
<evidence type="ECO:0000313" key="7">
    <source>
        <dbReference type="EMBL" id="AUN97060.1"/>
    </source>
</evidence>
<comment type="cofactor">
    <cofactor evidence="6">
        <name>Zn(2+)</name>
        <dbReference type="ChEBI" id="CHEBI:29105"/>
    </cofactor>
    <text evidence="6">Binds 1 zinc ion per subunit.</text>
</comment>
<feature type="binding site" evidence="6">
    <location>
        <position position="108"/>
    </location>
    <ligand>
        <name>Zn(2+)</name>
        <dbReference type="ChEBI" id="CHEBI:29105"/>
    </ligand>
</feature>
<evidence type="ECO:0000256" key="5">
    <source>
        <dbReference type="ARBA" id="ARBA00048348"/>
    </source>
</evidence>
<keyword evidence="4" id="KW-0456">Lyase</keyword>
<keyword evidence="8" id="KW-1185">Reference proteome</keyword>
<reference evidence="7 8" key="1">
    <citation type="submission" date="2018-01" db="EMBL/GenBank/DDBJ databases">
        <title>Complete genome sequence of Bacteriovorax stolpii DSM12778.</title>
        <authorList>
            <person name="Tang B."/>
            <person name="Chang J."/>
        </authorList>
    </citation>
    <scope>NUCLEOTIDE SEQUENCE [LARGE SCALE GENOMIC DNA]</scope>
    <source>
        <strain evidence="7 8">DSM 12778</strain>
    </source>
</reference>
<dbReference type="SUPFAM" id="SSF53056">
    <property type="entry name" value="beta-carbonic anhydrase, cab"/>
    <property type="match status" value="1"/>
</dbReference>
<dbReference type="SMART" id="SM00947">
    <property type="entry name" value="Pro_CA"/>
    <property type="match status" value="1"/>
</dbReference>
<proteinExistence type="inferred from homology"/>
<feature type="binding site" evidence="6">
    <location>
        <position position="105"/>
    </location>
    <ligand>
        <name>Zn(2+)</name>
        <dbReference type="ChEBI" id="CHEBI:29105"/>
    </ligand>
</feature>
<dbReference type="GO" id="GO:0008270">
    <property type="term" value="F:zinc ion binding"/>
    <property type="evidence" value="ECO:0007669"/>
    <property type="project" value="InterPro"/>
</dbReference>